<gene>
    <name evidence="9" type="ORF">G9C98_001473</name>
</gene>
<keyword evidence="6" id="KW-0539">Nucleus</keyword>
<protein>
    <recommendedName>
        <fullName evidence="8">Tudor domain-containing protein</fullName>
    </recommendedName>
</protein>
<dbReference type="SMART" id="SM00333">
    <property type="entry name" value="TUDOR"/>
    <property type="match status" value="1"/>
</dbReference>
<sequence length="247" mass="27793">MSESDKELFVRSQHIEVNKEDVWDDSVLIKAYDRAVSLAKEEVAKGLSNDTNTYQKKIASSSEGGSNKWTVGSQCRAIYSVDGQLYEATILKIFKDGKTCLVKFLGYGNTEKVELSSLYESEGVSVYESGGMEAQKNYDQMSTSDSASCSNMRYSEPNYEQGKNQFKEERMTFETADHYQQPNFPSSSMSFEGIPPPPPIPSQLMDQLPKNETDALSSMLMSWYISGFHTGYYHGIKQAQKSKKNDE</sequence>
<evidence type="ECO:0000256" key="7">
    <source>
        <dbReference type="ARBA" id="ARBA00034695"/>
    </source>
</evidence>
<keyword evidence="10" id="KW-1185">Reference proteome</keyword>
<evidence type="ECO:0000256" key="1">
    <source>
        <dbReference type="ARBA" id="ARBA00004216"/>
    </source>
</evidence>
<dbReference type="InterPro" id="IPR010304">
    <property type="entry name" value="SMN_Tudor"/>
</dbReference>
<proteinExistence type="inferred from homology"/>
<dbReference type="PANTHER" id="PTHR39267">
    <property type="entry name" value="SURVIVAL MOTOR NEURON-LIKE PROTEIN 1"/>
    <property type="match status" value="1"/>
</dbReference>
<dbReference type="InterPro" id="IPR047313">
    <property type="entry name" value="SMN_C"/>
</dbReference>
<comment type="subcellular location">
    <subcellularLocation>
        <location evidence="1">Cytoplasm</location>
        <location evidence="1">Myofibril</location>
        <location evidence="1">Sarcomere</location>
        <location evidence="1">Z line</location>
    </subcellularLocation>
    <subcellularLocation>
        <location evidence="2">Nucleus</location>
        <location evidence="2">Cajal body</location>
    </subcellularLocation>
    <subcellularLocation>
        <location evidence="7">Nucleus</location>
        <location evidence="7">Gem</location>
    </subcellularLocation>
</comment>
<dbReference type="OrthoDB" id="197400at2759"/>
<dbReference type="InterPro" id="IPR049481">
    <property type="entry name" value="SMN_G2-BD"/>
</dbReference>
<comment type="similarity">
    <text evidence="3">Belongs to the SMN family.</text>
</comment>
<dbReference type="EMBL" id="JAAOIC020000053">
    <property type="protein sequence ID" value="KAG8035817.1"/>
    <property type="molecule type" value="Genomic_DNA"/>
</dbReference>
<evidence type="ECO:0000259" key="8">
    <source>
        <dbReference type="PROSITE" id="PS50304"/>
    </source>
</evidence>
<dbReference type="PROSITE" id="PS50304">
    <property type="entry name" value="TUDOR"/>
    <property type="match status" value="1"/>
</dbReference>
<evidence type="ECO:0000256" key="3">
    <source>
        <dbReference type="ARBA" id="ARBA00005371"/>
    </source>
</evidence>
<feature type="domain" description="Tudor" evidence="8">
    <location>
        <begin position="68"/>
        <end position="128"/>
    </location>
</feature>
<keyword evidence="4" id="KW-0507">mRNA processing</keyword>
<dbReference type="AlphaFoldDB" id="A0A8J5QU93"/>
<reference evidence="9" key="1">
    <citation type="submission" date="2020-03" db="EMBL/GenBank/DDBJ databases">
        <authorList>
            <person name="Chebbi M.A."/>
            <person name="Drezen J.M."/>
        </authorList>
    </citation>
    <scope>NUCLEOTIDE SEQUENCE</scope>
    <source>
        <tissue evidence="9">Whole body</tissue>
    </source>
</reference>
<keyword evidence="5" id="KW-0508">mRNA splicing</keyword>
<comment type="caution">
    <text evidence="9">The sequence shown here is derived from an EMBL/GenBank/DDBJ whole genome shotgun (WGS) entry which is preliminary data.</text>
</comment>
<dbReference type="GO" id="GO:0003723">
    <property type="term" value="F:RNA binding"/>
    <property type="evidence" value="ECO:0007669"/>
    <property type="project" value="InterPro"/>
</dbReference>
<reference evidence="9" key="2">
    <citation type="submission" date="2021-04" db="EMBL/GenBank/DDBJ databases">
        <title>Genome-wide patterns of bracovirus chromosomal integration into multiple host tissues during parasitism.</title>
        <authorList>
            <person name="Chebbi M.A.C."/>
        </authorList>
    </citation>
    <scope>NUCLEOTIDE SEQUENCE</scope>
    <source>
        <tissue evidence="9">Whole body</tissue>
    </source>
</reference>
<dbReference type="GO" id="GO:0006397">
    <property type="term" value="P:mRNA processing"/>
    <property type="evidence" value="ECO:0007669"/>
    <property type="project" value="UniProtKB-KW"/>
</dbReference>
<name>A0A8J5QU93_9HYME</name>
<dbReference type="Proteomes" id="UP000729913">
    <property type="component" value="Unassembled WGS sequence"/>
</dbReference>
<dbReference type="CDD" id="cd22852">
    <property type="entry name" value="SMN_C"/>
    <property type="match status" value="1"/>
</dbReference>
<dbReference type="Pfam" id="PF20635">
    <property type="entry name" value="SMN_YG-box"/>
    <property type="match status" value="1"/>
</dbReference>
<evidence type="ECO:0000256" key="2">
    <source>
        <dbReference type="ARBA" id="ARBA00004408"/>
    </source>
</evidence>
<evidence type="ECO:0000256" key="5">
    <source>
        <dbReference type="ARBA" id="ARBA00023187"/>
    </source>
</evidence>
<dbReference type="InterPro" id="IPR040424">
    <property type="entry name" value="Smn1"/>
</dbReference>
<dbReference type="PANTHER" id="PTHR39267:SF1">
    <property type="entry name" value="SURVIVAL MOTOR NEURON PROTEIN"/>
    <property type="match status" value="1"/>
</dbReference>
<dbReference type="GO" id="GO:0097504">
    <property type="term" value="C:Gemini of Cajal bodies"/>
    <property type="evidence" value="ECO:0007669"/>
    <property type="project" value="UniProtKB-SubCell"/>
</dbReference>
<dbReference type="GO" id="GO:0015030">
    <property type="term" value="C:Cajal body"/>
    <property type="evidence" value="ECO:0007669"/>
    <property type="project" value="UniProtKB-SubCell"/>
</dbReference>
<dbReference type="GO" id="GO:0030018">
    <property type="term" value="C:Z disc"/>
    <property type="evidence" value="ECO:0007669"/>
    <property type="project" value="UniProtKB-SubCell"/>
</dbReference>
<evidence type="ECO:0000256" key="4">
    <source>
        <dbReference type="ARBA" id="ARBA00022664"/>
    </source>
</evidence>
<dbReference type="InterPro" id="IPR002999">
    <property type="entry name" value="Tudor"/>
</dbReference>
<dbReference type="Pfam" id="PF06003">
    <property type="entry name" value="SMN_Tudor"/>
    <property type="match status" value="1"/>
</dbReference>
<accession>A0A8J5QU93</accession>
<evidence type="ECO:0000256" key="6">
    <source>
        <dbReference type="ARBA" id="ARBA00023242"/>
    </source>
</evidence>
<dbReference type="GO" id="GO:0008380">
    <property type="term" value="P:RNA splicing"/>
    <property type="evidence" value="ECO:0007669"/>
    <property type="project" value="UniProtKB-KW"/>
</dbReference>
<dbReference type="CDD" id="cd21182">
    <property type="entry name" value="Tudor_SMN_SPF30-like"/>
    <property type="match status" value="1"/>
</dbReference>
<dbReference type="CDD" id="cd22851">
    <property type="entry name" value="SMN_N"/>
    <property type="match status" value="1"/>
</dbReference>
<evidence type="ECO:0000313" key="10">
    <source>
        <dbReference type="Proteomes" id="UP000729913"/>
    </source>
</evidence>
<evidence type="ECO:0000313" key="9">
    <source>
        <dbReference type="EMBL" id="KAG8035817.1"/>
    </source>
</evidence>
<organism evidence="9 10">
    <name type="scientific">Cotesia typhae</name>
    <dbReference type="NCBI Taxonomy" id="2053667"/>
    <lineage>
        <taxon>Eukaryota</taxon>
        <taxon>Metazoa</taxon>
        <taxon>Ecdysozoa</taxon>
        <taxon>Arthropoda</taxon>
        <taxon>Hexapoda</taxon>
        <taxon>Insecta</taxon>
        <taxon>Pterygota</taxon>
        <taxon>Neoptera</taxon>
        <taxon>Endopterygota</taxon>
        <taxon>Hymenoptera</taxon>
        <taxon>Apocrita</taxon>
        <taxon>Ichneumonoidea</taxon>
        <taxon>Braconidae</taxon>
        <taxon>Microgastrinae</taxon>
        <taxon>Cotesia</taxon>
    </lineage>
</organism>
<dbReference type="Pfam" id="PF20636">
    <property type="entry name" value="SMN_G2-BD"/>
    <property type="match status" value="1"/>
</dbReference>